<dbReference type="Pfam" id="PF23282">
    <property type="entry name" value="WHD_ROQ1"/>
    <property type="match status" value="1"/>
</dbReference>
<dbReference type="GO" id="GO:0007165">
    <property type="term" value="P:signal transduction"/>
    <property type="evidence" value="ECO:0007669"/>
    <property type="project" value="InterPro"/>
</dbReference>
<dbReference type="Gene3D" id="3.40.50.300">
    <property type="entry name" value="P-loop containing nucleotide triphosphate hydrolases"/>
    <property type="match status" value="1"/>
</dbReference>
<dbReference type="Gene3D" id="1.10.8.430">
    <property type="entry name" value="Helical domain of apoptotic protease-activating factors"/>
    <property type="match status" value="1"/>
</dbReference>
<dbReference type="PANTHER" id="PTHR11017:SF574">
    <property type="entry name" value="ADP-RIBOSYL CYCLASE_CYCLIC ADP-RIBOSE HYDROLASE"/>
    <property type="match status" value="1"/>
</dbReference>
<proteinExistence type="evidence at transcript level"/>
<dbReference type="InterPro" id="IPR042197">
    <property type="entry name" value="Apaf_helical"/>
</dbReference>
<dbReference type="Gene3D" id="3.80.10.10">
    <property type="entry name" value="Ribonuclease Inhibitor"/>
    <property type="match status" value="2"/>
</dbReference>
<dbReference type="InterPro" id="IPR058192">
    <property type="entry name" value="WHD_ROQ1-like"/>
</dbReference>
<dbReference type="SMART" id="SM00255">
    <property type="entry name" value="TIR"/>
    <property type="match status" value="1"/>
</dbReference>
<dbReference type="Pfam" id="PF07725">
    <property type="entry name" value="LRR_3"/>
    <property type="match status" value="1"/>
</dbReference>
<dbReference type="Gene3D" id="3.40.50.10140">
    <property type="entry name" value="Toll/interleukin-1 receptor homology (TIR) domain"/>
    <property type="match status" value="1"/>
</dbReference>
<dbReference type="AlphaFoldDB" id="X2J6I2"/>
<protein>
    <recommendedName>
        <fullName evidence="1">ADP-ribosyl cyclase/cyclic ADP-ribose hydrolase</fullName>
        <ecNumber evidence="1">3.2.2.6</ecNumber>
    </recommendedName>
</protein>
<dbReference type="Pfam" id="PF20160">
    <property type="entry name" value="C-JID"/>
    <property type="match status" value="1"/>
</dbReference>
<evidence type="ECO:0000256" key="4">
    <source>
        <dbReference type="ARBA" id="ARBA00022801"/>
    </source>
</evidence>
<evidence type="ECO:0000256" key="5">
    <source>
        <dbReference type="ARBA" id="ARBA00023027"/>
    </source>
</evidence>
<dbReference type="InterPro" id="IPR045344">
    <property type="entry name" value="C-JID"/>
</dbReference>
<dbReference type="SUPFAM" id="SSF52540">
    <property type="entry name" value="P-loop containing nucleoside triphosphate hydrolases"/>
    <property type="match status" value="1"/>
</dbReference>
<dbReference type="GO" id="GO:0006952">
    <property type="term" value="P:defense response"/>
    <property type="evidence" value="ECO:0007669"/>
    <property type="project" value="InterPro"/>
</dbReference>
<keyword evidence="5" id="KW-0520">NAD</keyword>
<evidence type="ECO:0000256" key="2">
    <source>
        <dbReference type="ARBA" id="ARBA00022614"/>
    </source>
</evidence>
<reference evidence="9" key="1">
    <citation type="journal article" date="2014" name="Acta Horticulturalia Sinica">
        <title>Effects of salicylic acid on the expression of FaNBS20 gene responsive to Colletotrichum gloeosporioides infection in Fragaria x ananassa.</title>
        <authorList>
            <person name="Zhang Q.-Y."/>
            <person name="Liu F.-C."/>
            <person name="Duan K."/>
            <person name="Wang F."/>
            <person name="Wang Y.-X."/>
            <person name="Gao Q.-H."/>
        </authorList>
    </citation>
    <scope>NUCLEOTIDE SEQUENCE</scope>
    <source>
        <tissue evidence="9">Leaf</tissue>
    </source>
</reference>
<dbReference type="InterPro" id="IPR000157">
    <property type="entry name" value="TIR_dom"/>
</dbReference>
<keyword evidence="2" id="KW-0433">Leucine-rich repeat</keyword>
<dbReference type="EMBL" id="KF430641">
    <property type="protein sequence ID" value="AHN52026.1"/>
    <property type="molecule type" value="mRNA"/>
</dbReference>
<dbReference type="Pfam" id="PF01582">
    <property type="entry name" value="TIR"/>
    <property type="match status" value="1"/>
</dbReference>
<accession>X2J6I2</accession>
<keyword evidence="3" id="KW-0677">Repeat</keyword>
<evidence type="ECO:0000256" key="1">
    <source>
        <dbReference type="ARBA" id="ARBA00011982"/>
    </source>
</evidence>
<dbReference type="SUPFAM" id="SSF52058">
    <property type="entry name" value="L domain-like"/>
    <property type="match status" value="1"/>
</dbReference>
<evidence type="ECO:0000313" key="9">
    <source>
        <dbReference type="EMBL" id="AHN52026.1"/>
    </source>
</evidence>
<dbReference type="FunFam" id="3.40.50.10140:FF:000007">
    <property type="entry name" value="Disease resistance protein (TIR-NBS-LRR class)"/>
    <property type="match status" value="1"/>
</dbReference>
<dbReference type="GO" id="GO:0061809">
    <property type="term" value="F:NAD+ nucleosidase activity, cyclic ADP-ribose generating"/>
    <property type="evidence" value="ECO:0007669"/>
    <property type="project" value="UniProtKB-EC"/>
</dbReference>
<keyword evidence="4" id="KW-0378">Hydrolase</keyword>
<evidence type="ECO:0000259" key="8">
    <source>
        <dbReference type="PROSITE" id="PS50104"/>
    </source>
</evidence>
<dbReference type="Pfam" id="PF00931">
    <property type="entry name" value="NB-ARC"/>
    <property type="match status" value="1"/>
</dbReference>
<evidence type="ECO:0000256" key="7">
    <source>
        <dbReference type="SAM" id="MobiDB-lite"/>
    </source>
</evidence>
<evidence type="ECO:0000256" key="3">
    <source>
        <dbReference type="ARBA" id="ARBA00022737"/>
    </source>
</evidence>
<dbReference type="InterPro" id="IPR035897">
    <property type="entry name" value="Toll_tir_struct_dom_sf"/>
</dbReference>
<sequence>MASASSLSVAAHVLPHDKYDVFLSFRGIDTRLKFTTYLYDALKRRKIDTYIDDQLERGEEIELALLEAIEQSRISIIVFSKNYASSRWCLDELVHILKCKQKYGRIVIPVFYEIDPSHVRKQEETYADAFVSHEKEKRFKDKVLIWRDALSTAANLSGFDSQNVRTEAELVEKIVNDVLGKLMRISSTSVRGLIGFESQIQQIESLLCIDAEDVEFRLVGIWGMGGIGKTTLADAVYHRHSSKFDTCTFLSNVREESEKRGILDLRNELFRKLLMDKSLSIDTPSIGLFVLNRLSRTKVLVVLDDVNESEQLDYLLGQQVVFGCGSRVIITSRDRRPLIERVDDDLIYKVIKLNDVDALKLFQLKAFRDGASKIDNSELLEEVVSYAEGIPLVLKILGSLFRNCNSEKDCKDKLKILKRFPDKKIQDVLRVSYNGLQEHERQIFLDIACFFKGENKYDVERLIEMHGFCAPLQGISVLIDMSLISISVNDCLEMHDLLQEMGMSIVREQCTFDPGRRSRLWSVDDIYQVLKYNTGTARVEVMFVNISRIQGLQLSRTTFKNMHNLRLLKFHAPFKHSQEDVDEANNVYLPQGLESLPEGLRYLYWDGYRFKSLPSEFLPRNLVELRMSYSLIEKLWSNGKNLGSLKVIDLSYSKELCEVPDLSESPNIEEIDFSWCISLAEVPSYFENLKKLTSLNLSGCENLETFPNEMPCNLRFLNLSYCEYLTKVPDLSRCANIENIDLSATNLVEIPSYFQHLDKLTSLNLAFCMMLEYLPELPCNVEYLNLDFCGSLNKLHNSIYKLNCLANLSLGFCSTLEKLPLFSVGLCSLKEFNIGGCDRLQIPDDLICLSSLHILNLEDSMIESIPVSINNVSGLRILRLSECKKLQSLPELPALLETLEADGCTSLQQVASSRTSAHQFEDPCYREELLNFIDCIDLNDNSRSNIMDDARSSIMKMASSKVDKTIHPDQLSTEDSVTVIYPGNAIPEWFSYRAEGCSVEIEFSPDWFHNADFLGFALCAVVASEFELTCQCNYKTHNGEGYGYSSIIPNTVLRGARTNSDHVLWSFTGAKHSSAGASLVPFTKVAKASFHFYASGFIKGILKACGIRLLYAHDSGSGPGKPNRDVNTGGTSSGLADQTVDENNATVLPDVPLQEVEQPSKKLKRQAGASTQKPKRKTQAPPYLKDFVPK</sequence>
<comment type="catalytic activity">
    <reaction evidence="6">
        <text>NAD(+) + H2O = ADP-D-ribose + nicotinamide + H(+)</text>
        <dbReference type="Rhea" id="RHEA:16301"/>
        <dbReference type="ChEBI" id="CHEBI:15377"/>
        <dbReference type="ChEBI" id="CHEBI:15378"/>
        <dbReference type="ChEBI" id="CHEBI:17154"/>
        <dbReference type="ChEBI" id="CHEBI:57540"/>
        <dbReference type="ChEBI" id="CHEBI:57967"/>
        <dbReference type="EC" id="3.2.2.6"/>
    </reaction>
    <physiologicalReaction direction="left-to-right" evidence="6">
        <dbReference type="Rhea" id="RHEA:16302"/>
    </physiologicalReaction>
</comment>
<organism evidence="9">
    <name type="scientific">Fragaria ananassa</name>
    <name type="common">Strawberry</name>
    <name type="synonym">Fragaria chiloensis x Fragaria virginiana</name>
    <dbReference type="NCBI Taxonomy" id="3747"/>
    <lineage>
        <taxon>Eukaryota</taxon>
        <taxon>Viridiplantae</taxon>
        <taxon>Streptophyta</taxon>
        <taxon>Embryophyta</taxon>
        <taxon>Tracheophyta</taxon>
        <taxon>Spermatophyta</taxon>
        <taxon>Magnoliopsida</taxon>
        <taxon>eudicotyledons</taxon>
        <taxon>Gunneridae</taxon>
        <taxon>Pentapetalae</taxon>
        <taxon>rosids</taxon>
        <taxon>fabids</taxon>
        <taxon>Rosales</taxon>
        <taxon>Rosaceae</taxon>
        <taxon>Rosoideae</taxon>
        <taxon>Potentilleae</taxon>
        <taxon>Fragariinae</taxon>
        <taxon>Fragaria</taxon>
    </lineage>
</organism>
<dbReference type="PANTHER" id="PTHR11017">
    <property type="entry name" value="LEUCINE-RICH REPEAT-CONTAINING PROTEIN"/>
    <property type="match status" value="1"/>
</dbReference>
<feature type="region of interest" description="Disordered" evidence="7">
    <location>
        <begin position="1116"/>
        <end position="1190"/>
    </location>
</feature>
<name>X2J6I2_FRAAN</name>
<dbReference type="InterPro" id="IPR044974">
    <property type="entry name" value="Disease_R_plants"/>
</dbReference>
<dbReference type="PRINTS" id="PR00364">
    <property type="entry name" value="DISEASERSIST"/>
</dbReference>
<dbReference type="GO" id="GO:0043531">
    <property type="term" value="F:ADP binding"/>
    <property type="evidence" value="ECO:0007669"/>
    <property type="project" value="InterPro"/>
</dbReference>
<feature type="domain" description="TIR" evidence="8">
    <location>
        <begin position="17"/>
        <end position="182"/>
    </location>
</feature>
<dbReference type="InterPro" id="IPR002182">
    <property type="entry name" value="NB-ARC"/>
</dbReference>
<dbReference type="SUPFAM" id="SSF52200">
    <property type="entry name" value="Toll/Interleukin receptor TIR domain"/>
    <property type="match status" value="1"/>
</dbReference>
<dbReference type="InterPro" id="IPR011713">
    <property type="entry name" value="Leu-rich_rpt_3"/>
</dbReference>
<dbReference type="InterPro" id="IPR027417">
    <property type="entry name" value="P-loop_NTPase"/>
</dbReference>
<dbReference type="InterPro" id="IPR032675">
    <property type="entry name" value="LRR_dom_sf"/>
</dbReference>
<dbReference type="EC" id="3.2.2.6" evidence="1"/>
<feature type="compositionally biased region" description="Polar residues" evidence="7">
    <location>
        <begin position="1125"/>
        <end position="1146"/>
    </location>
</feature>
<evidence type="ECO:0000256" key="6">
    <source>
        <dbReference type="ARBA" id="ARBA00047304"/>
    </source>
</evidence>
<dbReference type="PROSITE" id="PS50104">
    <property type="entry name" value="TIR"/>
    <property type="match status" value="1"/>
</dbReference>